<dbReference type="Proteomes" id="UP000250321">
    <property type="component" value="Unassembled WGS sequence"/>
</dbReference>
<proteinExistence type="predicted"/>
<sequence>MAHVSMPQGSQLALKDSFQENYECWHDVSLKEISIDLEQNCTFSLNDEGWRTGVKGNTILDLLAWHRIRRERPQASRVREFHGMSSRLRTTVLQEHVLYVLRTIVLERNSEFCHVVIKVAKLLICDLLQLYGTAGLS</sequence>
<keyword evidence="2" id="KW-1185">Reference proteome</keyword>
<accession>A0A314UMT1</accession>
<comment type="caution">
    <text evidence="1">The sequence shown here is derived from an EMBL/GenBank/DDBJ whole genome shotgun (WGS) entry which is preliminary data.</text>
</comment>
<dbReference type="AlphaFoldDB" id="A0A314UMT1"/>
<gene>
    <name evidence="1" type="ORF">Pyn_15133</name>
</gene>
<reference evidence="1 2" key="1">
    <citation type="submission" date="2018-02" db="EMBL/GenBank/DDBJ databases">
        <title>Draft genome of wild Prunus yedoensis var. nudiflora.</title>
        <authorList>
            <person name="Baek S."/>
            <person name="Kim J.-H."/>
            <person name="Choi K."/>
            <person name="Kim G.-B."/>
            <person name="Cho A."/>
            <person name="Jang H."/>
            <person name="Shin C.-H."/>
            <person name="Yu H.-J."/>
            <person name="Mun J.-H."/>
        </authorList>
    </citation>
    <scope>NUCLEOTIDE SEQUENCE [LARGE SCALE GENOMIC DNA]</scope>
    <source>
        <strain evidence="2">cv. Jeju island</strain>
        <tissue evidence="1">Leaf</tissue>
    </source>
</reference>
<protein>
    <submittedName>
        <fullName evidence="1">Uncharacterized protein</fullName>
    </submittedName>
</protein>
<evidence type="ECO:0000313" key="1">
    <source>
        <dbReference type="EMBL" id="PQM38671.1"/>
    </source>
</evidence>
<evidence type="ECO:0000313" key="2">
    <source>
        <dbReference type="Proteomes" id="UP000250321"/>
    </source>
</evidence>
<organism evidence="1 2">
    <name type="scientific">Prunus yedoensis var. nudiflora</name>
    <dbReference type="NCBI Taxonomy" id="2094558"/>
    <lineage>
        <taxon>Eukaryota</taxon>
        <taxon>Viridiplantae</taxon>
        <taxon>Streptophyta</taxon>
        <taxon>Embryophyta</taxon>
        <taxon>Tracheophyta</taxon>
        <taxon>Spermatophyta</taxon>
        <taxon>Magnoliopsida</taxon>
        <taxon>eudicotyledons</taxon>
        <taxon>Gunneridae</taxon>
        <taxon>Pentapetalae</taxon>
        <taxon>rosids</taxon>
        <taxon>fabids</taxon>
        <taxon>Rosales</taxon>
        <taxon>Rosaceae</taxon>
        <taxon>Amygdaloideae</taxon>
        <taxon>Amygdaleae</taxon>
        <taxon>Prunus</taxon>
    </lineage>
</organism>
<dbReference type="EMBL" id="PJQY01003288">
    <property type="protein sequence ID" value="PQM38671.1"/>
    <property type="molecule type" value="Genomic_DNA"/>
</dbReference>
<name>A0A314UMT1_PRUYE</name>